<name>A0A6V1NWM6_HETAK</name>
<dbReference type="AlphaFoldDB" id="A0A6V1NWM6"/>
<feature type="region of interest" description="Disordered" evidence="3">
    <location>
        <begin position="351"/>
        <end position="389"/>
    </location>
</feature>
<sequence>MDSSDTPAVVNASGVSEADLAISDNVQKSDADTPDRPPQTPHNSFLLSPDELKRLQAGEISDQGLSQLQDKLKGLEMEASSDEDDEDGEEYDGDLAVEGEGMSIPHSVFRRLLKMKQLHEERAEILAAYHQERAELEARYRARYAPLYGKRGDLIAGRVDVPPEEFADAAGVADDEGNDVQGVPQFWLRSMLNHDNLAELVNSQDVSALEYLIDIQCHDKADLTGFVLEFHFAPNPFFKNSVLSKSYDMASIVDNAEPVLENVSGTAIQWKPEMDLCFHEVQAQSADRPGQTQARRVRRGSFFHFFGTPRMQADELTEDDLYTLTYEMDYEFALIFRNHLIPDGILWFTGEAMEDEDDDEDEGDEEGEDYDDEDELEDSDEPDDEAQEV</sequence>
<evidence type="ECO:0000313" key="4">
    <source>
        <dbReference type="EMBL" id="CAE0631229.1"/>
    </source>
</evidence>
<dbReference type="InterPro" id="IPR002164">
    <property type="entry name" value="NAP_family"/>
</dbReference>
<accession>A0A6V1NWM6</accession>
<evidence type="ECO:0000256" key="1">
    <source>
        <dbReference type="ARBA" id="ARBA00009947"/>
    </source>
</evidence>
<gene>
    <name evidence="4" type="ORF">HAKA00212_LOCUS9931</name>
</gene>
<evidence type="ECO:0008006" key="5">
    <source>
        <dbReference type="Google" id="ProtNLM"/>
    </source>
</evidence>
<evidence type="ECO:0000256" key="3">
    <source>
        <dbReference type="SAM" id="MobiDB-lite"/>
    </source>
</evidence>
<organism evidence="4">
    <name type="scientific">Heterosigma akashiwo</name>
    <name type="common">Chromophytic alga</name>
    <name type="synonym">Heterosigma carterae</name>
    <dbReference type="NCBI Taxonomy" id="2829"/>
    <lineage>
        <taxon>Eukaryota</taxon>
        <taxon>Sar</taxon>
        <taxon>Stramenopiles</taxon>
        <taxon>Ochrophyta</taxon>
        <taxon>Raphidophyceae</taxon>
        <taxon>Chattonellales</taxon>
        <taxon>Chattonellaceae</taxon>
        <taxon>Heterosigma</taxon>
    </lineage>
</organism>
<dbReference type="GO" id="GO:0005634">
    <property type="term" value="C:nucleus"/>
    <property type="evidence" value="ECO:0007669"/>
    <property type="project" value="InterPro"/>
</dbReference>
<dbReference type="Gene3D" id="3.30.1120.90">
    <property type="entry name" value="Nucleosome assembly protein"/>
    <property type="match status" value="1"/>
</dbReference>
<feature type="region of interest" description="Disordered" evidence="3">
    <location>
        <begin position="1"/>
        <end position="47"/>
    </location>
</feature>
<feature type="compositionally biased region" description="Acidic residues" evidence="3">
    <location>
        <begin position="352"/>
        <end position="389"/>
    </location>
</feature>
<protein>
    <recommendedName>
        <fullName evidence="5">Nucleosome assembly protein</fullName>
    </recommendedName>
</protein>
<comment type="similarity">
    <text evidence="1 2">Belongs to the nucleosome assembly protein (NAP) family.</text>
</comment>
<dbReference type="Gene3D" id="1.20.5.1500">
    <property type="match status" value="1"/>
</dbReference>
<evidence type="ECO:0000256" key="2">
    <source>
        <dbReference type="RuleBase" id="RU003876"/>
    </source>
</evidence>
<dbReference type="PANTHER" id="PTHR11875">
    <property type="entry name" value="TESTIS-SPECIFIC Y-ENCODED PROTEIN"/>
    <property type="match status" value="1"/>
</dbReference>
<dbReference type="Pfam" id="PF00956">
    <property type="entry name" value="NAP"/>
    <property type="match status" value="1"/>
</dbReference>
<feature type="compositionally biased region" description="Acidic residues" evidence="3">
    <location>
        <begin position="79"/>
        <end position="97"/>
    </location>
</feature>
<dbReference type="GO" id="GO:0006334">
    <property type="term" value="P:nucleosome assembly"/>
    <property type="evidence" value="ECO:0007669"/>
    <property type="project" value="InterPro"/>
</dbReference>
<proteinExistence type="inferred from homology"/>
<dbReference type="InterPro" id="IPR037231">
    <property type="entry name" value="NAP-like_sf"/>
</dbReference>
<reference evidence="4" key="1">
    <citation type="submission" date="2021-01" db="EMBL/GenBank/DDBJ databases">
        <authorList>
            <person name="Corre E."/>
            <person name="Pelletier E."/>
            <person name="Niang G."/>
            <person name="Scheremetjew M."/>
            <person name="Finn R."/>
            <person name="Kale V."/>
            <person name="Holt S."/>
            <person name="Cochrane G."/>
            <person name="Meng A."/>
            <person name="Brown T."/>
            <person name="Cohen L."/>
        </authorList>
    </citation>
    <scope>NUCLEOTIDE SEQUENCE</scope>
    <source>
        <strain evidence="4">CCMP3107</strain>
    </source>
</reference>
<dbReference type="SUPFAM" id="SSF143113">
    <property type="entry name" value="NAP-like"/>
    <property type="match status" value="1"/>
</dbReference>
<feature type="region of interest" description="Disordered" evidence="3">
    <location>
        <begin position="76"/>
        <end position="99"/>
    </location>
</feature>
<dbReference type="EMBL" id="HBIU01021177">
    <property type="protein sequence ID" value="CAE0631229.1"/>
    <property type="molecule type" value="Transcribed_RNA"/>
</dbReference>